<dbReference type="PANTHER" id="PTHR43298:SF2">
    <property type="entry name" value="FMN_FAD EXPORTER YEEO-RELATED"/>
    <property type="match status" value="1"/>
</dbReference>
<dbReference type="Pfam" id="PF01554">
    <property type="entry name" value="MatE"/>
    <property type="match status" value="2"/>
</dbReference>
<feature type="transmembrane region" description="Helical" evidence="13">
    <location>
        <begin position="380"/>
        <end position="400"/>
    </location>
</feature>
<feature type="transmembrane region" description="Helical" evidence="13">
    <location>
        <begin position="77"/>
        <end position="100"/>
    </location>
</feature>
<dbReference type="NCBIfam" id="TIGR00797">
    <property type="entry name" value="matE"/>
    <property type="match status" value="1"/>
</dbReference>
<evidence type="ECO:0000313" key="15">
    <source>
        <dbReference type="Proteomes" id="UP000657177"/>
    </source>
</evidence>
<feature type="transmembrane region" description="Helical" evidence="13">
    <location>
        <begin position="148"/>
        <end position="169"/>
    </location>
</feature>
<comment type="subcellular location">
    <subcellularLocation>
        <location evidence="2">Cell membrane</location>
        <topology evidence="2">Multi-pass membrane protein</topology>
    </subcellularLocation>
</comment>
<evidence type="ECO:0000256" key="7">
    <source>
        <dbReference type="ARBA" id="ARBA00022475"/>
    </source>
</evidence>
<dbReference type="PANTHER" id="PTHR43298">
    <property type="entry name" value="MULTIDRUG RESISTANCE PROTEIN NORM-RELATED"/>
    <property type="match status" value="1"/>
</dbReference>
<keyword evidence="7" id="KW-1003">Cell membrane</keyword>
<evidence type="ECO:0000256" key="2">
    <source>
        <dbReference type="ARBA" id="ARBA00004651"/>
    </source>
</evidence>
<keyword evidence="10" id="KW-0406">Ion transport</keyword>
<dbReference type="EMBL" id="JAAKDE010000027">
    <property type="protein sequence ID" value="MBA2133921.1"/>
    <property type="molecule type" value="Genomic_DNA"/>
</dbReference>
<keyword evidence="11 13" id="KW-0472">Membrane</keyword>
<evidence type="ECO:0000256" key="4">
    <source>
        <dbReference type="ARBA" id="ARBA00020268"/>
    </source>
</evidence>
<dbReference type="GO" id="GO:0042910">
    <property type="term" value="F:xenobiotic transmembrane transporter activity"/>
    <property type="evidence" value="ECO:0007669"/>
    <property type="project" value="InterPro"/>
</dbReference>
<sequence length="442" mass="48075">MLTLAIPVAIQNFIGSFLNMVDTVMVGQLGETAIAAVGIANQYFFFFMMFLIGLSAGCSVFIAQFWGTQDLKNIRRILGVGLGSALTISAVFMVVGLLFPRQIIMIFNNDPLVIVEGSRYLRIVLGSYLFTGIAFVYVFALRSIGNTLLPMAVSTVALVCNVFFNYMLIFGKFGAPAMGVAGAAVATVIARVVESSVLVVVIYRHREVLAATLSELLDFDLGFIRKAYRTILPVLLNEICWALASLVYAVVYGRMGTQAVATIQIVNTITNLFMVVIFGMANAAAVMIGNSIGAGEIRQAKDYGKRFSVMAVAAGIILGLLLAVFSPYLLNAFKVSAMVRHSTQNIIYIVAIVFFIRIFNIIAIVGILRGGGDARGSFLLEGFTMWFIGVPLTVAGAFVLRLSVHLVYSLSLCEELTKAFLCLWRLRSGRWIHNVTHRFGGG</sequence>
<comment type="function">
    <text evidence="1">Multidrug efflux pump.</text>
</comment>
<dbReference type="InterPro" id="IPR002528">
    <property type="entry name" value="MATE_fam"/>
</dbReference>
<dbReference type="InterPro" id="IPR048279">
    <property type="entry name" value="MdtK-like"/>
</dbReference>
<keyword evidence="6" id="KW-0050">Antiport</keyword>
<keyword evidence="8 13" id="KW-0812">Transmembrane</keyword>
<dbReference type="GO" id="GO:0015297">
    <property type="term" value="F:antiporter activity"/>
    <property type="evidence" value="ECO:0007669"/>
    <property type="project" value="UniProtKB-KW"/>
</dbReference>
<feature type="transmembrane region" description="Helical" evidence="13">
    <location>
        <begin position="181"/>
        <end position="203"/>
    </location>
</feature>
<evidence type="ECO:0000256" key="1">
    <source>
        <dbReference type="ARBA" id="ARBA00003408"/>
    </source>
</evidence>
<evidence type="ECO:0000256" key="5">
    <source>
        <dbReference type="ARBA" id="ARBA00022448"/>
    </source>
</evidence>
<evidence type="ECO:0000256" key="10">
    <source>
        <dbReference type="ARBA" id="ARBA00023065"/>
    </source>
</evidence>
<feature type="transmembrane region" description="Helical" evidence="13">
    <location>
        <begin position="346"/>
        <end position="368"/>
    </location>
</feature>
<gene>
    <name evidence="14" type="ORF">G5B42_10295</name>
</gene>
<accession>A0A8J6LJI8</accession>
<evidence type="ECO:0000256" key="12">
    <source>
        <dbReference type="ARBA" id="ARBA00031636"/>
    </source>
</evidence>
<feature type="transmembrane region" description="Helical" evidence="13">
    <location>
        <begin position="120"/>
        <end position="141"/>
    </location>
</feature>
<dbReference type="InterPro" id="IPR050222">
    <property type="entry name" value="MATE_MdtK"/>
</dbReference>
<name>A0A8J6LJI8_9FIRM</name>
<feature type="transmembrane region" description="Helical" evidence="13">
    <location>
        <begin position="272"/>
        <end position="295"/>
    </location>
</feature>
<feature type="transmembrane region" description="Helical" evidence="13">
    <location>
        <begin position="307"/>
        <end position="326"/>
    </location>
</feature>
<keyword evidence="5" id="KW-0813">Transport</keyword>
<evidence type="ECO:0000256" key="13">
    <source>
        <dbReference type="SAM" id="Phobius"/>
    </source>
</evidence>
<reference evidence="14" key="1">
    <citation type="submission" date="2020-06" db="EMBL/GenBank/DDBJ databases">
        <title>Novel chitinolytic bacterium.</title>
        <authorList>
            <person name="Ungkulpasvich U."/>
            <person name="Kosugi A."/>
            <person name="Uke A."/>
        </authorList>
    </citation>
    <scope>NUCLEOTIDE SEQUENCE</scope>
    <source>
        <strain evidence="14">UUS1-1</strain>
    </source>
</reference>
<comment type="similarity">
    <text evidence="3">Belongs to the multi antimicrobial extrusion (MATE) (TC 2.A.66.1) family.</text>
</comment>
<evidence type="ECO:0000256" key="8">
    <source>
        <dbReference type="ARBA" id="ARBA00022692"/>
    </source>
</evidence>
<keyword evidence="15" id="KW-1185">Reference proteome</keyword>
<keyword evidence="9 13" id="KW-1133">Transmembrane helix</keyword>
<evidence type="ECO:0000256" key="3">
    <source>
        <dbReference type="ARBA" id="ARBA00010199"/>
    </source>
</evidence>
<comment type="caution">
    <text evidence="14">The sequence shown here is derived from an EMBL/GenBank/DDBJ whole genome shotgun (WGS) entry which is preliminary data.</text>
</comment>
<dbReference type="CDD" id="cd13134">
    <property type="entry name" value="MATE_like_8"/>
    <property type="match status" value="1"/>
</dbReference>
<dbReference type="AlphaFoldDB" id="A0A8J6LJI8"/>
<protein>
    <recommendedName>
        <fullName evidence="4">Probable multidrug resistance protein NorM</fullName>
    </recommendedName>
    <alternativeName>
        <fullName evidence="12">Multidrug-efflux transporter</fullName>
    </alternativeName>
</protein>
<proteinExistence type="inferred from homology"/>
<dbReference type="GO" id="GO:0005886">
    <property type="term" value="C:plasma membrane"/>
    <property type="evidence" value="ECO:0007669"/>
    <property type="project" value="UniProtKB-SubCell"/>
</dbReference>
<feature type="transmembrane region" description="Helical" evidence="13">
    <location>
        <begin position="231"/>
        <end position="252"/>
    </location>
</feature>
<feature type="transmembrane region" description="Helical" evidence="13">
    <location>
        <begin position="43"/>
        <end position="65"/>
    </location>
</feature>
<evidence type="ECO:0000313" key="14">
    <source>
        <dbReference type="EMBL" id="MBA2133921.1"/>
    </source>
</evidence>
<dbReference type="Proteomes" id="UP000657177">
    <property type="component" value="Unassembled WGS sequence"/>
</dbReference>
<evidence type="ECO:0000256" key="6">
    <source>
        <dbReference type="ARBA" id="ARBA00022449"/>
    </source>
</evidence>
<evidence type="ECO:0000256" key="11">
    <source>
        <dbReference type="ARBA" id="ARBA00023136"/>
    </source>
</evidence>
<dbReference type="GO" id="GO:0006811">
    <property type="term" value="P:monoatomic ion transport"/>
    <property type="evidence" value="ECO:0007669"/>
    <property type="project" value="UniProtKB-KW"/>
</dbReference>
<dbReference type="PIRSF" id="PIRSF006603">
    <property type="entry name" value="DinF"/>
    <property type="match status" value="1"/>
</dbReference>
<evidence type="ECO:0000256" key="9">
    <source>
        <dbReference type="ARBA" id="ARBA00022989"/>
    </source>
</evidence>
<organism evidence="14 15">
    <name type="scientific">Capillibacterium thermochitinicola</name>
    <dbReference type="NCBI Taxonomy" id="2699427"/>
    <lineage>
        <taxon>Bacteria</taxon>
        <taxon>Bacillati</taxon>
        <taxon>Bacillota</taxon>
        <taxon>Capillibacterium</taxon>
    </lineage>
</organism>